<dbReference type="Proteomes" id="UP001163321">
    <property type="component" value="Chromosome 12"/>
</dbReference>
<comment type="caution">
    <text evidence="1">The sequence shown here is derived from an EMBL/GenBank/DDBJ whole genome shotgun (WGS) entry which is preliminary data.</text>
</comment>
<proteinExistence type="predicted"/>
<reference evidence="1 2" key="1">
    <citation type="journal article" date="2022" name="bioRxiv">
        <title>The genome of the oomycete Peronosclerospora sorghi, a cosmopolitan pathogen of maize and sorghum, is inflated with dispersed pseudogenes.</title>
        <authorList>
            <person name="Fletcher K."/>
            <person name="Martin F."/>
            <person name="Isakeit T."/>
            <person name="Cavanaugh K."/>
            <person name="Magill C."/>
            <person name="Michelmore R."/>
        </authorList>
    </citation>
    <scope>NUCLEOTIDE SEQUENCE [LARGE SCALE GENOMIC DNA]</scope>
    <source>
        <strain evidence="1">P6</strain>
    </source>
</reference>
<evidence type="ECO:0000313" key="2">
    <source>
        <dbReference type="Proteomes" id="UP001163321"/>
    </source>
</evidence>
<evidence type="ECO:0000313" key="1">
    <source>
        <dbReference type="EMBL" id="KAI9919107.1"/>
    </source>
</evidence>
<gene>
    <name evidence="1" type="ORF">PsorP6_011493</name>
</gene>
<protein>
    <submittedName>
        <fullName evidence="1">Uncharacterized protein</fullName>
    </submittedName>
</protein>
<keyword evidence="2" id="KW-1185">Reference proteome</keyword>
<dbReference type="EMBL" id="CM047591">
    <property type="protein sequence ID" value="KAI9919107.1"/>
    <property type="molecule type" value="Genomic_DNA"/>
</dbReference>
<organism evidence="1 2">
    <name type="scientific">Peronosclerospora sorghi</name>
    <dbReference type="NCBI Taxonomy" id="230839"/>
    <lineage>
        <taxon>Eukaryota</taxon>
        <taxon>Sar</taxon>
        <taxon>Stramenopiles</taxon>
        <taxon>Oomycota</taxon>
        <taxon>Peronosporomycetes</taxon>
        <taxon>Peronosporales</taxon>
        <taxon>Peronosporaceae</taxon>
        <taxon>Peronosclerospora</taxon>
    </lineage>
</organism>
<accession>A0ACC0WL51</accession>
<sequence length="281" mass="32193">MQIRRGARLFSSSAALHALPTAVNDIKRVLENSIARLESSRALAAFDKLQQDSATHDPQLLQRLALLVAKRGKPHETPRAAYILQHLFSQPTFQVDDATQLAAIYTMDACLRHRRLDDALRFFQAANKKNLVVDLPAIDALLKMLVERHRVDEAVTIMKNVTTRHEVRPTEQTFQAVLFALMQQKRYEEVIELIEHGRKNAVAFSPMTYDPLVDLSEKQYTENSAERLGKFMEYVNNALKMDGYWEQDIDDDLVYVVDVDDGDEFGDDDEFDDGEDFDEFN</sequence>
<name>A0ACC0WL51_9STRA</name>